<feature type="signal peptide" evidence="3">
    <location>
        <begin position="1"/>
        <end position="24"/>
    </location>
</feature>
<keyword evidence="3" id="KW-0732">Signal</keyword>
<reference evidence="4 5" key="1">
    <citation type="submission" date="2017-06" db="EMBL/GenBank/DDBJ databases">
        <title>Complete genome sequence of Paenibacillus donghaensis KCTC 13049T isolated from East Sea sediment, South Korea.</title>
        <authorList>
            <person name="Jung B.K."/>
            <person name="Hong S.-J."/>
            <person name="Shin J.-H."/>
        </authorList>
    </citation>
    <scope>NUCLEOTIDE SEQUENCE [LARGE SCALE GENOMIC DNA]</scope>
    <source>
        <strain evidence="4 5">KCTC 13049</strain>
    </source>
</reference>
<dbReference type="EMBL" id="CP021780">
    <property type="protein sequence ID" value="ASA25622.1"/>
    <property type="molecule type" value="Genomic_DNA"/>
</dbReference>
<protein>
    <submittedName>
        <fullName evidence="4">Uncharacterized protein</fullName>
    </submittedName>
</protein>
<proteinExistence type="predicted"/>
<feature type="chain" id="PRO_5016254613" evidence="3">
    <location>
        <begin position="25"/>
        <end position="1691"/>
    </location>
</feature>
<feature type="region of interest" description="Disordered" evidence="1">
    <location>
        <begin position="563"/>
        <end position="584"/>
    </location>
</feature>
<dbReference type="KEGG" id="pdh:B9T62_35755"/>
<organism evidence="4 5">
    <name type="scientific">Paenibacillus donghaensis</name>
    <dbReference type="NCBI Taxonomy" id="414771"/>
    <lineage>
        <taxon>Bacteria</taxon>
        <taxon>Bacillati</taxon>
        <taxon>Bacillota</taxon>
        <taxon>Bacilli</taxon>
        <taxon>Bacillales</taxon>
        <taxon>Paenibacillaceae</taxon>
        <taxon>Paenibacillus</taxon>
    </lineage>
</organism>
<evidence type="ECO:0000313" key="4">
    <source>
        <dbReference type="EMBL" id="ASA25622.1"/>
    </source>
</evidence>
<feature type="compositionally biased region" description="Low complexity" evidence="1">
    <location>
        <begin position="57"/>
        <end position="70"/>
    </location>
</feature>
<evidence type="ECO:0000256" key="3">
    <source>
        <dbReference type="SAM" id="SignalP"/>
    </source>
</evidence>
<keyword evidence="2" id="KW-0812">Transmembrane</keyword>
<feature type="transmembrane region" description="Helical" evidence="2">
    <location>
        <begin position="502"/>
        <end position="523"/>
    </location>
</feature>
<evidence type="ECO:0000256" key="1">
    <source>
        <dbReference type="SAM" id="MobiDB-lite"/>
    </source>
</evidence>
<keyword evidence="2" id="KW-0472">Membrane</keyword>
<evidence type="ECO:0000313" key="5">
    <source>
        <dbReference type="Proteomes" id="UP000249890"/>
    </source>
</evidence>
<evidence type="ECO:0000256" key="2">
    <source>
        <dbReference type="SAM" id="Phobius"/>
    </source>
</evidence>
<accession>A0A2Z2KU88</accession>
<dbReference type="Proteomes" id="UP000249890">
    <property type="component" value="Chromosome"/>
</dbReference>
<dbReference type="RefSeq" id="WP_087919583.1">
    <property type="nucleotide sequence ID" value="NZ_CP021780.1"/>
</dbReference>
<gene>
    <name evidence="4" type="ORF">B9T62_35755</name>
</gene>
<feature type="transmembrane region" description="Helical" evidence="2">
    <location>
        <begin position="535"/>
        <end position="554"/>
    </location>
</feature>
<keyword evidence="5" id="KW-1185">Reference proteome</keyword>
<sequence>MRKALSLILSFSLFLSLSAPMVSAEEGANQVGNISSGSEVPQTFLSLEDQSSSEDFAPTAPTAPTTSNPALSDVSMRTVTEGVYVDIYYLGGDDFGSSSTLYIPEFTLELWSVKDNKKISSVSGNTENYNVSKQKYELLFKHPGYKLGDELAFILKEASPLLKSITFSTLVKQETASSRTEYNLTLNSHFKFLVEAFDYFGGANDEQQFRGITGTSLRAISGVLHVNSKKIGLQLQDESNNMLKNTKLTIKLQEGKGTFNLTTDEKGIAWVETDKLTWKFLVGVNGRTVVNGVNNKAENELPTDIVTGNSKVIYKIHITVKKIQSTGMVTVDFSTASNNSLSNNWSGVNVSLTDASGKENTYFVSMDDRIIPGVIDGKYKVSVAGGQYSAGEPTTSVLVVKNGVGKLEVSLTPKYLLNISKGGQSYNFSVLNIASIADKEFKGKTTLSFAVKPNESYMLRDNETGKVFSVIIDAKSPVTTLVLGAGGVMGGSSTNPHTGDSIIYMVVAFLLSMGFAVWSVFALRKSRRNSTVKSSVMIILLTLSTVTSILLPVGGDRAAAADASDANVGGTPPATSSSSSTTAAGTFQTSDKVAVLQFGFIPNKMSSSGAGVLTSASSKVDLQDDFKFDYENLMFYMAPNKTSDTLFRKSGSGLITFERNGSSSKVKTLYGKNPLYPNSSAGSSHDQLLKRTLDYADKSISDGGNLFKQIIGESLYNIDPSDPNRTLAGDGNVQVVGDSIKDMIEDYILKHGSEDKFDKIDAQIIGSMMFDGYMDLIREKGVLTGSTYSNFEQMMQEKFDNNELVLFFQTVVGISVKDNNSPYDRNYAFMPMHDATDWYLWIRQTARPTDTALATLSANREFEAVTKGGASSSEQASLSPYKENGNLPNTFQMYARDNYTRTLKPVTTKVPLSSTVSINPFGSWGYQPWGYGSGEKLNGNKPGIDINLNVTVVDAKGKATGKSFMKVVSSWTEESQKYLGQISAEDKLVKGSMSVEHEGKMYELLEDKNAKFTLLDKRDQENINKSMLIKSEVGENGSIAIPAIGDGDTWEIELGFDTPLPVKLHQYLGGDGKSDSSVENKYAGAKENGKGVYSNARLTLYVKATEDTPEPITTKYIVPQWRLSKYWDTMNPVGSNQTRFFLTLPISTFADPQITPSGMTTFALVNPDFGAINWATSTAKLVNDTATKEVTTYRPTNSFNLTGNLLAIRDNESVSNIKLAEWVNNFSLFNGHIATASRGAVGEQARVIKSNIFKYGVKSPVTSYQYSETRYKMVKEYDKNGKLTGSHSEPYRWSSPAPVSYQTADYKTTVNFKRYIPKDGAAEKSFTEDSASTNGLYWSSHPEESILKVNPEVLMAFDDESGNTSVAFVAGDRLRSIQPISYNQAEFVNVNIQPAISGMSVATDANAKKLANSLGAAGKEVIYKGSSVTTNFKVAGELELKTFALDIGSTALKNAWNPASGYSTDKINESFLSQYADKDTSTGKWQVVFDAQGKRVINNKDYGGQSTKLPVTETSNSITEHTLVIRGGKLVSVDGISNLNSLSAELKQALTQMKILGDKNIFGAFEHGSGSNLTESVVANLGNALRGTNDLALGRGFYNEDVTTLIVREYINGFKLPQFIAVDKIPLEIPGLAADVNKNQFFSKGFTGHSKLIFKVNDAEMIFDSSKGDFGGERSIEFVVGNVSILDSFQR</sequence>
<keyword evidence="2" id="KW-1133">Transmembrane helix</keyword>
<dbReference type="OrthoDB" id="2482960at2"/>
<feature type="region of interest" description="Disordered" evidence="1">
    <location>
        <begin position="51"/>
        <end position="71"/>
    </location>
</feature>
<name>A0A2Z2KU88_9BACL</name>